<name>A0A4R6QT12_9BURK</name>
<dbReference type="FunCoup" id="A0A4R6QT12">
    <property type="interactions" value="581"/>
</dbReference>
<keyword evidence="13" id="KW-1185">Reference proteome</keyword>
<dbReference type="CDD" id="cd00613">
    <property type="entry name" value="GDC-P"/>
    <property type="match status" value="1"/>
</dbReference>
<dbReference type="InterPro" id="IPR015421">
    <property type="entry name" value="PyrdxlP-dep_Trfase_major"/>
</dbReference>
<organism evidence="12 13">
    <name type="scientific">Roseateles toxinivorans</name>
    <dbReference type="NCBI Taxonomy" id="270368"/>
    <lineage>
        <taxon>Bacteria</taxon>
        <taxon>Pseudomonadati</taxon>
        <taxon>Pseudomonadota</taxon>
        <taxon>Betaproteobacteria</taxon>
        <taxon>Burkholderiales</taxon>
        <taxon>Sphaerotilaceae</taxon>
        <taxon>Roseateles</taxon>
    </lineage>
</organism>
<dbReference type="FunFam" id="3.40.640.10:FF:000005">
    <property type="entry name" value="Glycine dehydrogenase (decarboxylating), mitochondrial"/>
    <property type="match status" value="1"/>
</dbReference>
<comment type="cofactor">
    <cofactor evidence="1 8 9">
        <name>pyridoxal 5'-phosphate</name>
        <dbReference type="ChEBI" id="CHEBI:597326"/>
    </cofactor>
</comment>
<reference evidence="12 13" key="1">
    <citation type="submission" date="2019-03" db="EMBL/GenBank/DDBJ databases">
        <title>Genomic Encyclopedia of Type Strains, Phase IV (KMG-IV): sequencing the most valuable type-strain genomes for metagenomic binning, comparative biology and taxonomic classification.</title>
        <authorList>
            <person name="Goeker M."/>
        </authorList>
    </citation>
    <scope>NUCLEOTIDE SEQUENCE [LARGE SCALE GENOMIC DNA]</scope>
    <source>
        <strain evidence="12 13">DSM 16998</strain>
    </source>
</reference>
<dbReference type="GO" id="GO:0005829">
    <property type="term" value="C:cytosol"/>
    <property type="evidence" value="ECO:0007669"/>
    <property type="project" value="TreeGrafter"/>
</dbReference>
<evidence type="ECO:0000256" key="1">
    <source>
        <dbReference type="ARBA" id="ARBA00001933"/>
    </source>
</evidence>
<keyword evidence="5 8" id="KW-0663">Pyridoxal phosphate</keyword>
<dbReference type="GO" id="GO:0030170">
    <property type="term" value="F:pyridoxal phosphate binding"/>
    <property type="evidence" value="ECO:0007669"/>
    <property type="project" value="TreeGrafter"/>
</dbReference>
<dbReference type="SUPFAM" id="SSF53383">
    <property type="entry name" value="PLP-dependent transferases"/>
    <property type="match status" value="2"/>
</dbReference>
<dbReference type="InterPro" id="IPR003437">
    <property type="entry name" value="GcvP"/>
</dbReference>
<feature type="modified residue" description="N6-(pyridoxal phosphate)lysine" evidence="8 9">
    <location>
        <position position="708"/>
    </location>
</feature>
<comment type="caution">
    <text evidence="12">The sequence shown here is derived from an EMBL/GenBank/DDBJ whole genome shotgun (WGS) entry which is preliminary data.</text>
</comment>
<dbReference type="Pfam" id="PF02347">
    <property type="entry name" value="GDC-P"/>
    <property type="match status" value="2"/>
</dbReference>
<comment type="catalytic activity">
    <reaction evidence="7 8">
        <text>N(6)-[(R)-lipoyl]-L-lysyl-[glycine-cleavage complex H protein] + glycine + H(+) = N(6)-[(R)-S(8)-aminomethyldihydrolipoyl]-L-lysyl-[glycine-cleavage complex H protein] + CO2</text>
        <dbReference type="Rhea" id="RHEA:24304"/>
        <dbReference type="Rhea" id="RHEA-COMP:10494"/>
        <dbReference type="Rhea" id="RHEA-COMP:10495"/>
        <dbReference type="ChEBI" id="CHEBI:15378"/>
        <dbReference type="ChEBI" id="CHEBI:16526"/>
        <dbReference type="ChEBI" id="CHEBI:57305"/>
        <dbReference type="ChEBI" id="CHEBI:83099"/>
        <dbReference type="ChEBI" id="CHEBI:83143"/>
        <dbReference type="EC" id="1.4.4.2"/>
    </reaction>
</comment>
<feature type="domain" description="Glycine cleavage system P-protein N-terminal" evidence="10">
    <location>
        <begin position="618"/>
        <end position="736"/>
    </location>
</feature>
<dbReference type="Gene3D" id="3.90.1150.10">
    <property type="entry name" value="Aspartate Aminotransferase, domain 1"/>
    <property type="match status" value="2"/>
</dbReference>
<evidence type="ECO:0000256" key="5">
    <source>
        <dbReference type="ARBA" id="ARBA00022898"/>
    </source>
</evidence>
<dbReference type="InterPro" id="IPR049316">
    <property type="entry name" value="GDC-P_C"/>
</dbReference>
<evidence type="ECO:0000256" key="7">
    <source>
        <dbReference type="ARBA" id="ARBA00049026"/>
    </source>
</evidence>
<dbReference type="HAMAP" id="MF_00711">
    <property type="entry name" value="GcvP"/>
    <property type="match status" value="1"/>
</dbReference>
<dbReference type="RefSeq" id="WP_133699394.1">
    <property type="nucleotide sequence ID" value="NZ_SNXS01000001.1"/>
</dbReference>
<dbReference type="Pfam" id="PF21478">
    <property type="entry name" value="GcvP2_C"/>
    <property type="match status" value="1"/>
</dbReference>
<dbReference type="FunFam" id="3.40.640.10:FF:000007">
    <property type="entry name" value="glycine dehydrogenase (Decarboxylating), mitochondrial"/>
    <property type="match status" value="1"/>
</dbReference>
<gene>
    <name evidence="8" type="primary">gcvP</name>
    <name evidence="12" type="ORF">DES47_101858</name>
</gene>
<dbReference type="PANTHER" id="PTHR11773:SF1">
    <property type="entry name" value="GLYCINE DEHYDROGENASE (DECARBOXYLATING), MITOCHONDRIAL"/>
    <property type="match status" value="1"/>
</dbReference>
<evidence type="ECO:0000256" key="3">
    <source>
        <dbReference type="ARBA" id="ARBA00010756"/>
    </source>
</evidence>
<dbReference type="Gene3D" id="3.40.640.10">
    <property type="entry name" value="Type I PLP-dependent aspartate aminotransferase-like (Major domain)"/>
    <property type="match status" value="2"/>
</dbReference>
<dbReference type="NCBIfam" id="TIGR00461">
    <property type="entry name" value="gcvP"/>
    <property type="match status" value="1"/>
</dbReference>
<feature type="domain" description="Glycine cleavage system P-protein N-terminal" evidence="10">
    <location>
        <begin position="21"/>
        <end position="443"/>
    </location>
</feature>
<dbReference type="EC" id="1.4.4.2" evidence="8"/>
<dbReference type="EMBL" id="SNXS01000001">
    <property type="protein sequence ID" value="TDP74790.1"/>
    <property type="molecule type" value="Genomic_DNA"/>
</dbReference>
<evidence type="ECO:0000256" key="9">
    <source>
        <dbReference type="PIRSR" id="PIRSR603437-50"/>
    </source>
</evidence>
<comment type="function">
    <text evidence="2 8">The glycine cleavage system catalyzes the degradation of glycine. The P protein binds the alpha-amino group of glycine through its pyridoxal phosphate cofactor; CO(2) is released and the remaining methylamine moiety is then transferred to the lipoamide cofactor of the H protein.</text>
</comment>
<comment type="subunit">
    <text evidence="4 8">The glycine cleavage system is composed of four proteins: P, T, L and H.</text>
</comment>
<dbReference type="AlphaFoldDB" id="A0A4R6QT12"/>
<dbReference type="InParanoid" id="A0A4R6QT12"/>
<evidence type="ECO:0000256" key="8">
    <source>
        <dbReference type="HAMAP-Rule" id="MF_00711"/>
    </source>
</evidence>
<evidence type="ECO:0000313" key="12">
    <source>
        <dbReference type="EMBL" id="TDP74790.1"/>
    </source>
</evidence>
<feature type="domain" description="Glycine dehydrogenase C-terminal" evidence="11">
    <location>
        <begin position="780"/>
        <end position="906"/>
    </location>
</feature>
<dbReference type="InterPro" id="IPR015422">
    <property type="entry name" value="PyrdxlP-dep_Trfase_small"/>
</dbReference>
<dbReference type="InterPro" id="IPR020581">
    <property type="entry name" value="GDC_P"/>
</dbReference>
<evidence type="ECO:0000259" key="11">
    <source>
        <dbReference type="Pfam" id="PF21478"/>
    </source>
</evidence>
<proteinExistence type="inferred from homology"/>
<protein>
    <recommendedName>
        <fullName evidence="8">Glycine dehydrogenase (decarboxylating)</fullName>
        <ecNumber evidence="8">1.4.4.2</ecNumber>
    </recommendedName>
    <alternativeName>
        <fullName evidence="8">Glycine cleavage system P-protein</fullName>
    </alternativeName>
    <alternativeName>
        <fullName evidence="8">Glycine decarboxylase</fullName>
    </alternativeName>
    <alternativeName>
        <fullName evidence="8">Glycine dehydrogenase (aminomethyl-transferring)</fullName>
    </alternativeName>
</protein>
<dbReference type="InterPro" id="IPR049315">
    <property type="entry name" value="GDC-P_N"/>
</dbReference>
<dbReference type="OrthoDB" id="9801272at2"/>
<evidence type="ECO:0000256" key="6">
    <source>
        <dbReference type="ARBA" id="ARBA00023002"/>
    </source>
</evidence>
<sequence>MLKSAHKPLAELENSAEFQARHIGPDATDEALMLSVIGSASRRALIEAIVPRSIARANAMQLPAELTEAQALAELKGIASRNQVLKSFIGQGYYGTLTPGVILRNVLENPAWYTAYTPYQAEISQGRMEALVNFQTMICDLTGMAIANASMLDEATSAAEAMTLAARVGKSKSQTFFVADDVLPQSLEVIQTRAKPLGINVVVGPAEAAGQTECFAALVQYPGVTGRVRALQPIADAVHAKGGLLIAAADLLALTLIASPGEQGADIAIGTTQRFGMPMCNGGPHAAYMACKDEYKRSLPGRLVGLSIDSHGKPAYRLALQTREQHIRREKATSNICTAQVLPAVVASMYAVYHGPQGLKRIALRVASYTAILAQGLKSLGFTLAHETSFDTLEVNTGAKTEVLLATAVSAGMNLRRASATSIGISLDETTTRADLHGVLAVFAEGKPVIGFESFEKGIAALIPVELARSSAYLTHPVFNTHHSETEMLRYLRMLSDKDLALDRTMIALGSCTMKLNATSEMIPITWPEFANIHPFAPRDQLKGYELLDEQLRAWLCQATGYAGISLQPNAGSQGEYAGLLIIKAWHEARGEAHRKICLIPESAHGTNPASAQMVGMQVVVTKCDKEGNIDLVDLKAKCEQHSANLAAIMITYPSTYGVFDTQVKEICALVHSHGGRVYVDGANMNALVGVAAPGEFGGDVSHLNLHKTFCIPHGGGGPGVGPVCVVADLVPHLPAHRTAGIGGEAAIGAVSAAPLGNAAVLPISWMYVRMMGAEGLQSATEVAILSANYVAARLDGYYDIHFSGNIEGVKGGGVAHECILDLRPLKDSSGVGAEDVAKRLIDYGFHAPTLSFPVAGTLMVEPTESESKAELDRFCDAMIAIRGEIEKVEQGTWSREDNPLINAPHTAEHLMKADWSHGYSRDEAAYPVASLRRVKYWVPVGRVDNVYGDRNLSCSCPPVSDYA</sequence>
<evidence type="ECO:0000256" key="2">
    <source>
        <dbReference type="ARBA" id="ARBA00003788"/>
    </source>
</evidence>
<evidence type="ECO:0000313" key="13">
    <source>
        <dbReference type="Proteomes" id="UP000295361"/>
    </source>
</evidence>
<dbReference type="GO" id="GO:0019464">
    <property type="term" value="P:glycine decarboxylation via glycine cleavage system"/>
    <property type="evidence" value="ECO:0007669"/>
    <property type="project" value="UniProtKB-UniRule"/>
</dbReference>
<dbReference type="GO" id="GO:0005960">
    <property type="term" value="C:glycine cleavage complex"/>
    <property type="evidence" value="ECO:0007669"/>
    <property type="project" value="TreeGrafter"/>
</dbReference>
<dbReference type="Proteomes" id="UP000295361">
    <property type="component" value="Unassembled WGS sequence"/>
</dbReference>
<dbReference type="GO" id="GO:0004375">
    <property type="term" value="F:glycine dehydrogenase (decarboxylating) activity"/>
    <property type="evidence" value="ECO:0007669"/>
    <property type="project" value="UniProtKB-EC"/>
</dbReference>
<evidence type="ECO:0000256" key="4">
    <source>
        <dbReference type="ARBA" id="ARBA00011690"/>
    </source>
</evidence>
<dbReference type="GO" id="GO:0016594">
    <property type="term" value="F:glycine binding"/>
    <property type="evidence" value="ECO:0007669"/>
    <property type="project" value="TreeGrafter"/>
</dbReference>
<evidence type="ECO:0000259" key="10">
    <source>
        <dbReference type="Pfam" id="PF02347"/>
    </source>
</evidence>
<dbReference type="PANTHER" id="PTHR11773">
    <property type="entry name" value="GLYCINE DEHYDROGENASE, DECARBOXYLATING"/>
    <property type="match status" value="1"/>
</dbReference>
<dbReference type="InterPro" id="IPR015424">
    <property type="entry name" value="PyrdxlP-dep_Trfase"/>
</dbReference>
<comment type="similarity">
    <text evidence="3 8">Belongs to the GcvP family.</text>
</comment>
<accession>A0A4R6QT12</accession>
<keyword evidence="6 8" id="KW-0560">Oxidoreductase</keyword>